<dbReference type="GO" id="GO:0022857">
    <property type="term" value="F:transmembrane transporter activity"/>
    <property type="evidence" value="ECO:0007669"/>
    <property type="project" value="InterPro"/>
</dbReference>
<feature type="transmembrane region" description="Helical" evidence="6">
    <location>
        <begin position="322"/>
        <end position="347"/>
    </location>
</feature>
<feature type="transmembrane region" description="Helical" evidence="6">
    <location>
        <begin position="359"/>
        <end position="377"/>
    </location>
</feature>
<evidence type="ECO:0000256" key="3">
    <source>
        <dbReference type="ARBA" id="ARBA00022692"/>
    </source>
</evidence>
<dbReference type="InterPro" id="IPR036259">
    <property type="entry name" value="MFS_trans_sf"/>
</dbReference>
<name>A0A4Q7YK22_9GAMM</name>
<evidence type="ECO:0000256" key="2">
    <source>
        <dbReference type="ARBA" id="ARBA00022448"/>
    </source>
</evidence>
<feature type="transmembrane region" description="Helical" evidence="6">
    <location>
        <begin position="175"/>
        <end position="198"/>
    </location>
</feature>
<dbReference type="RefSeq" id="WP_130414994.1">
    <property type="nucleotide sequence ID" value="NZ_SHKX01000015.1"/>
</dbReference>
<reference evidence="7 8" key="1">
    <citation type="submission" date="2019-02" db="EMBL/GenBank/DDBJ databases">
        <title>Genomic Encyclopedia of Type Strains, Phase IV (KMG-IV): sequencing the most valuable type-strain genomes for metagenomic binning, comparative biology and taxonomic classification.</title>
        <authorList>
            <person name="Goeker M."/>
        </authorList>
    </citation>
    <scope>NUCLEOTIDE SEQUENCE [LARGE SCALE GENOMIC DNA]</scope>
    <source>
        <strain evidence="7 8">DSM 105135</strain>
    </source>
</reference>
<dbReference type="EMBL" id="SHKX01000015">
    <property type="protein sequence ID" value="RZU36991.1"/>
    <property type="molecule type" value="Genomic_DNA"/>
</dbReference>
<comment type="caution">
    <text evidence="7">The sequence shown here is derived from an EMBL/GenBank/DDBJ whole genome shotgun (WGS) entry which is preliminary data.</text>
</comment>
<dbReference type="InterPro" id="IPR004752">
    <property type="entry name" value="AmpG_permease/AT-1"/>
</dbReference>
<keyword evidence="5 6" id="KW-0472">Membrane</keyword>
<evidence type="ECO:0000313" key="7">
    <source>
        <dbReference type="EMBL" id="RZU36991.1"/>
    </source>
</evidence>
<feature type="transmembrane region" description="Helical" evidence="6">
    <location>
        <begin position="110"/>
        <end position="131"/>
    </location>
</feature>
<feature type="transmembrane region" description="Helical" evidence="6">
    <location>
        <begin position="51"/>
        <end position="72"/>
    </location>
</feature>
<dbReference type="AlphaFoldDB" id="A0A4Q7YK22"/>
<protein>
    <submittedName>
        <fullName evidence="7">PAT family beta-lactamase induction signal transducer AmpG</fullName>
    </submittedName>
</protein>
<dbReference type="Proteomes" id="UP000292423">
    <property type="component" value="Unassembled WGS sequence"/>
</dbReference>
<feature type="transmembrane region" description="Helical" evidence="6">
    <location>
        <begin position="152"/>
        <end position="169"/>
    </location>
</feature>
<dbReference type="PANTHER" id="PTHR12778">
    <property type="entry name" value="SOLUTE CARRIER FAMILY 33 ACETYL-COA TRANSPORTER -RELATED"/>
    <property type="match status" value="1"/>
</dbReference>
<dbReference type="InterPro" id="IPR011701">
    <property type="entry name" value="MFS"/>
</dbReference>
<keyword evidence="2" id="KW-0813">Transport</keyword>
<evidence type="ECO:0000256" key="6">
    <source>
        <dbReference type="SAM" id="Phobius"/>
    </source>
</evidence>
<dbReference type="Pfam" id="PF07690">
    <property type="entry name" value="MFS_1"/>
    <property type="match status" value="1"/>
</dbReference>
<feature type="transmembrane region" description="Helical" evidence="6">
    <location>
        <begin position="296"/>
        <end position="316"/>
    </location>
</feature>
<dbReference type="GO" id="GO:0016020">
    <property type="term" value="C:membrane"/>
    <property type="evidence" value="ECO:0007669"/>
    <property type="project" value="UniProtKB-SubCell"/>
</dbReference>
<gene>
    <name evidence="7" type="ORF">EV700_2855</name>
</gene>
<dbReference type="Gene3D" id="1.20.1250.20">
    <property type="entry name" value="MFS general substrate transporter like domains"/>
    <property type="match status" value="2"/>
</dbReference>
<feature type="transmembrane region" description="Helical" evidence="6">
    <location>
        <begin position="84"/>
        <end position="104"/>
    </location>
</feature>
<organism evidence="7 8">
    <name type="scientific">Fluviicoccus keumensis</name>
    <dbReference type="NCBI Taxonomy" id="1435465"/>
    <lineage>
        <taxon>Bacteria</taxon>
        <taxon>Pseudomonadati</taxon>
        <taxon>Pseudomonadota</taxon>
        <taxon>Gammaproteobacteria</taxon>
        <taxon>Moraxellales</taxon>
        <taxon>Moraxellaceae</taxon>
        <taxon>Fluviicoccus</taxon>
    </lineage>
</organism>
<keyword evidence="4 6" id="KW-1133">Transmembrane helix</keyword>
<evidence type="ECO:0000313" key="8">
    <source>
        <dbReference type="Proteomes" id="UP000292423"/>
    </source>
</evidence>
<feature type="transmembrane region" description="Helical" evidence="6">
    <location>
        <begin position="389"/>
        <end position="408"/>
    </location>
</feature>
<sequence>MSENSPALREAIFNKRMLICIFTGFSSGLPLFVFINLLPAWMNDAHVDIKAIGLMALLQVPYIAKFLWAPLLDHFRVGHFGRRRGWMILLHVLLIAALALMGSLNPATEIGLISLVGITVSFLSASLDIAIDAYRRELLPDNELGLGNTIHVNAYKLAGLIPGSLALYLSDTGLAWPTVFIVVALFMLPGLVMSLVIAEPQLKQLPPRTLDAAIILPFKEFFTRHGVLAALEVLLFIFLFKLGDSLATSLATKFYLDMGFSKTEIAIIAKNAGLWSGIVGGILGGIWMIKLGINRALWLFGAAQLAVIPLFAWLSMVGHNPVVLAIVVGSEAFGVGLGTAAFVAFIAKSTNPLYTATQLALLTALAAVPRTVINAYAGFMVEGLGWTNFFWICTWLGIPGMLMLVRVAPWKEADTPETQKA</sequence>
<comment type="subcellular location">
    <subcellularLocation>
        <location evidence="1">Membrane</location>
        <topology evidence="1">Multi-pass membrane protein</topology>
    </subcellularLocation>
</comment>
<evidence type="ECO:0000256" key="5">
    <source>
        <dbReference type="ARBA" id="ARBA00023136"/>
    </source>
</evidence>
<proteinExistence type="predicted"/>
<dbReference type="SUPFAM" id="SSF103473">
    <property type="entry name" value="MFS general substrate transporter"/>
    <property type="match status" value="1"/>
</dbReference>
<evidence type="ECO:0000256" key="1">
    <source>
        <dbReference type="ARBA" id="ARBA00004141"/>
    </source>
</evidence>
<keyword evidence="3 6" id="KW-0812">Transmembrane</keyword>
<dbReference type="NCBIfam" id="TIGR00901">
    <property type="entry name" value="2A0125"/>
    <property type="match status" value="1"/>
</dbReference>
<dbReference type="OrthoDB" id="9787815at2"/>
<evidence type="ECO:0000256" key="4">
    <source>
        <dbReference type="ARBA" id="ARBA00022989"/>
    </source>
</evidence>
<dbReference type="PANTHER" id="PTHR12778:SF10">
    <property type="entry name" value="MAJOR FACILITATOR SUPERFAMILY DOMAIN-CONTAINING PROTEIN 3"/>
    <property type="match status" value="1"/>
</dbReference>
<feature type="transmembrane region" description="Helical" evidence="6">
    <location>
        <begin position="18"/>
        <end position="39"/>
    </location>
</feature>
<keyword evidence="8" id="KW-1185">Reference proteome</keyword>
<feature type="transmembrane region" description="Helical" evidence="6">
    <location>
        <begin position="227"/>
        <end position="247"/>
    </location>
</feature>
<accession>A0A4Q7YK22</accession>
<feature type="transmembrane region" description="Helical" evidence="6">
    <location>
        <begin position="267"/>
        <end position="289"/>
    </location>
</feature>